<evidence type="ECO:0000313" key="2">
    <source>
        <dbReference type="Proteomes" id="UP000595437"/>
    </source>
</evidence>
<dbReference type="OrthoDB" id="6744404at2759"/>
<protein>
    <submittedName>
        <fullName evidence="1">Uncharacterized protein</fullName>
    </submittedName>
</protein>
<dbReference type="Proteomes" id="UP000595437">
    <property type="component" value="Chromosome 11"/>
</dbReference>
<dbReference type="AlphaFoldDB" id="A0A7T8H2S7"/>
<name>A0A7T8H2S7_CALRO</name>
<reference evidence="2" key="1">
    <citation type="submission" date="2021-01" db="EMBL/GenBank/DDBJ databases">
        <title>Caligus Genome Assembly.</title>
        <authorList>
            <person name="Gallardo-Escarate C."/>
        </authorList>
    </citation>
    <scope>NUCLEOTIDE SEQUENCE [LARGE SCALE GENOMIC DNA]</scope>
</reference>
<accession>A0A7T8H2S7</accession>
<sequence length="109" mass="12385">KMGSCIWNIAEPVIRQKWGLTSDKILWLYEAMIRPIITYGCLIWGHSITAKKDGIRKLKSIQRKVFLGMTQTLRSTSTSGLEAVLGITPLDLYIKENAKKSNEEQIYSP</sequence>
<organism evidence="1 2">
    <name type="scientific">Caligus rogercresseyi</name>
    <name type="common">Sea louse</name>
    <dbReference type="NCBI Taxonomy" id="217165"/>
    <lineage>
        <taxon>Eukaryota</taxon>
        <taxon>Metazoa</taxon>
        <taxon>Ecdysozoa</taxon>
        <taxon>Arthropoda</taxon>
        <taxon>Crustacea</taxon>
        <taxon>Multicrustacea</taxon>
        <taxon>Hexanauplia</taxon>
        <taxon>Copepoda</taxon>
        <taxon>Siphonostomatoida</taxon>
        <taxon>Caligidae</taxon>
        <taxon>Caligus</taxon>
    </lineage>
</organism>
<dbReference type="EMBL" id="CP045900">
    <property type="protein sequence ID" value="QQP42378.1"/>
    <property type="molecule type" value="Genomic_DNA"/>
</dbReference>
<evidence type="ECO:0000313" key="1">
    <source>
        <dbReference type="EMBL" id="QQP42378.1"/>
    </source>
</evidence>
<keyword evidence="2" id="KW-1185">Reference proteome</keyword>
<gene>
    <name evidence="1" type="ORF">FKW44_017025</name>
</gene>
<feature type="non-terminal residue" evidence="1">
    <location>
        <position position="1"/>
    </location>
</feature>
<proteinExistence type="predicted"/>